<feature type="transmembrane region" description="Helical" evidence="9">
    <location>
        <begin position="99"/>
        <end position="132"/>
    </location>
</feature>
<evidence type="ECO:0000256" key="1">
    <source>
        <dbReference type="ARBA" id="ARBA00004651"/>
    </source>
</evidence>
<feature type="transmembrane region" description="Helical" evidence="9">
    <location>
        <begin position="185"/>
        <end position="204"/>
    </location>
</feature>
<dbReference type="RefSeq" id="WP_057002065.1">
    <property type="nucleotide sequence ID" value="NZ_FNSH01000001.1"/>
</dbReference>
<evidence type="ECO:0000259" key="10">
    <source>
        <dbReference type="Pfam" id="PF03553"/>
    </source>
</evidence>
<feature type="transmembrane region" description="Helical" evidence="9">
    <location>
        <begin position="6"/>
        <end position="38"/>
    </location>
</feature>
<evidence type="ECO:0000256" key="7">
    <source>
        <dbReference type="ARBA" id="ARBA00023136"/>
    </source>
</evidence>
<evidence type="ECO:0000313" key="11">
    <source>
        <dbReference type="EMBL" id="SEB55223.1"/>
    </source>
</evidence>
<name>A0AB38A5S2_9ACTN</name>
<keyword evidence="5 9" id="KW-0812">Transmembrane</keyword>
<keyword evidence="2" id="KW-0813">Transport</keyword>
<keyword evidence="7 9" id="KW-0472">Membrane</keyword>
<evidence type="ECO:0000256" key="4">
    <source>
        <dbReference type="ARBA" id="ARBA00022475"/>
    </source>
</evidence>
<feature type="transmembrane region" description="Helical" evidence="9">
    <location>
        <begin position="59"/>
        <end position="79"/>
    </location>
</feature>
<dbReference type="GO" id="GO:0015297">
    <property type="term" value="F:antiporter activity"/>
    <property type="evidence" value="ECO:0007669"/>
    <property type="project" value="UniProtKB-KW"/>
</dbReference>
<proteinExistence type="inferred from homology"/>
<comment type="similarity">
    <text evidence="8">Belongs to the NhaC Na(+)/H(+) (TC 2.A.35) antiporter family.</text>
</comment>
<organism evidence="11 12">
    <name type="scientific">Atopobium minutum</name>
    <dbReference type="NCBI Taxonomy" id="1381"/>
    <lineage>
        <taxon>Bacteria</taxon>
        <taxon>Bacillati</taxon>
        <taxon>Actinomycetota</taxon>
        <taxon>Coriobacteriia</taxon>
        <taxon>Coriobacteriales</taxon>
        <taxon>Atopobiaceae</taxon>
        <taxon>Atopobium</taxon>
    </lineage>
</organism>
<dbReference type="Pfam" id="PF03553">
    <property type="entry name" value="Na_H_antiporter"/>
    <property type="match status" value="1"/>
</dbReference>
<gene>
    <name evidence="11" type="ORF">SAMN04489746_0581</name>
</gene>
<comment type="caution">
    <text evidence="11">The sequence shown here is derived from an EMBL/GenBank/DDBJ whole genome shotgun (WGS) entry which is preliminary data.</text>
</comment>
<evidence type="ECO:0000256" key="2">
    <source>
        <dbReference type="ARBA" id="ARBA00022448"/>
    </source>
</evidence>
<keyword evidence="3" id="KW-0050">Antiport</keyword>
<feature type="transmembrane region" description="Helical" evidence="9">
    <location>
        <begin position="216"/>
        <end position="239"/>
    </location>
</feature>
<feature type="transmembrane region" description="Helical" evidence="9">
    <location>
        <begin position="336"/>
        <end position="363"/>
    </location>
</feature>
<evidence type="ECO:0000256" key="9">
    <source>
        <dbReference type="SAM" id="Phobius"/>
    </source>
</evidence>
<dbReference type="GO" id="GO:0005886">
    <property type="term" value="C:plasma membrane"/>
    <property type="evidence" value="ECO:0007669"/>
    <property type="project" value="UniProtKB-SubCell"/>
</dbReference>
<dbReference type="EMBL" id="FNSH01000001">
    <property type="protein sequence ID" value="SEB55223.1"/>
    <property type="molecule type" value="Genomic_DNA"/>
</dbReference>
<dbReference type="PANTHER" id="PTHR33451:SF3">
    <property type="entry name" value="MALATE-2H(+)_NA(+)-LACTATE ANTIPORTER"/>
    <property type="match status" value="1"/>
</dbReference>
<protein>
    <submittedName>
        <fullName evidence="11">Transporter, NhaC family</fullName>
    </submittedName>
</protein>
<comment type="subcellular location">
    <subcellularLocation>
        <location evidence="1">Cell membrane</location>
        <topology evidence="1">Multi-pass membrane protein</topology>
    </subcellularLocation>
</comment>
<dbReference type="AlphaFoldDB" id="A0AB38A5S2"/>
<sequence>MVETIVLIAFASVLISGIIIGTPLLTSLLIGLALFVGYGLWRGHSAKEILHMSLSGVKTVSHVLILFAIIGMLTAAWRAAGTIPYITSWSAVLVRPSTILVAAFLICCGMSFLCGSSFGTAATAGVACFTIGQVMGANPAMLGGAILSGCFFGDRCSPMSSSAALVGNLTRTNVQDNIGRMMRTALVPLILTCLVFTLLGMSGTGASMAPDFGQKFSSVFTLTPLALIPIAIVLVFSFLHVNVKKTMIVSLMSALVICVLVQRMSILDIPSLLLFGFKTTDHAIASMVNGGGIMSMFHLVCLVGVASTYSGIFNGTGLLDNLRGMVQKIAEHTTPFIGVLLTAIITSIIACDQVVCIMLTAQLCDGCEGSNKALALDIENSSAVIPALVPWSTSVIGILAFVGAPATSVLFALYVAFIPAWTIVLSTYEHRHPEFVESKSAQLMGLARYDDVRLAKESLAA</sequence>
<dbReference type="PANTHER" id="PTHR33451">
    <property type="entry name" value="MALATE-2H(+)/NA(+)-LACTATE ANTIPORTER"/>
    <property type="match status" value="1"/>
</dbReference>
<feature type="transmembrane region" description="Helical" evidence="9">
    <location>
        <begin position="295"/>
        <end position="315"/>
    </location>
</feature>
<feature type="transmembrane region" description="Helical" evidence="9">
    <location>
        <begin position="251"/>
        <end position="275"/>
    </location>
</feature>
<dbReference type="Proteomes" id="UP000183687">
    <property type="component" value="Unassembled WGS sequence"/>
</dbReference>
<evidence type="ECO:0000256" key="5">
    <source>
        <dbReference type="ARBA" id="ARBA00022692"/>
    </source>
</evidence>
<evidence type="ECO:0000256" key="6">
    <source>
        <dbReference type="ARBA" id="ARBA00022989"/>
    </source>
</evidence>
<evidence type="ECO:0000313" key="12">
    <source>
        <dbReference type="Proteomes" id="UP000183687"/>
    </source>
</evidence>
<evidence type="ECO:0000256" key="8">
    <source>
        <dbReference type="ARBA" id="ARBA00038435"/>
    </source>
</evidence>
<accession>A0AB38A5S2</accession>
<dbReference type="InterPro" id="IPR052180">
    <property type="entry name" value="NhaC_Na-H+_Antiporter"/>
</dbReference>
<evidence type="ECO:0000256" key="3">
    <source>
        <dbReference type="ARBA" id="ARBA00022449"/>
    </source>
</evidence>
<keyword evidence="6 9" id="KW-1133">Transmembrane helix</keyword>
<reference evidence="11 12" key="1">
    <citation type="submission" date="2016-10" db="EMBL/GenBank/DDBJ databases">
        <authorList>
            <person name="Varghese N."/>
            <person name="Submissions S."/>
        </authorList>
    </citation>
    <scope>NUCLEOTIDE SEQUENCE [LARGE SCALE GENOMIC DNA]</scope>
    <source>
        <strain evidence="11 12">DSM 20586</strain>
    </source>
</reference>
<keyword evidence="4" id="KW-1003">Cell membrane</keyword>
<dbReference type="InterPro" id="IPR018461">
    <property type="entry name" value="Na/H_Antiport_NhaC-like_C"/>
</dbReference>
<feature type="domain" description="Na+/H+ antiporter NhaC-like C-terminal" evidence="10">
    <location>
        <begin position="149"/>
        <end position="416"/>
    </location>
</feature>